<feature type="chain" id="PRO_5036826015" description="DUF2946 domain-containing protein" evidence="1">
    <location>
        <begin position="36"/>
        <end position="128"/>
    </location>
</feature>
<evidence type="ECO:0000313" key="2">
    <source>
        <dbReference type="EMBL" id="GHA20903.1"/>
    </source>
</evidence>
<comment type="caution">
    <text evidence="2">The sequence shown here is derived from an EMBL/GenBank/DDBJ whole genome shotgun (WGS) entry which is preliminary data.</text>
</comment>
<reference evidence="2" key="2">
    <citation type="submission" date="2020-09" db="EMBL/GenBank/DDBJ databases">
        <authorList>
            <person name="Sun Q."/>
            <person name="Kim S."/>
        </authorList>
    </citation>
    <scope>NUCLEOTIDE SEQUENCE</scope>
    <source>
        <strain evidence="2">KCTC 12711</strain>
    </source>
</reference>
<dbReference type="RefSeq" id="WP_189402868.1">
    <property type="nucleotide sequence ID" value="NZ_BMXA01000009.1"/>
</dbReference>
<evidence type="ECO:0008006" key="4">
    <source>
        <dbReference type="Google" id="ProtNLM"/>
    </source>
</evidence>
<feature type="signal peptide" evidence="1">
    <location>
        <begin position="1"/>
        <end position="35"/>
    </location>
</feature>
<sequence length="128" mass="14553">MLAHITDRTRKSQRNSRWIAQWLVLLMLVNTLAAATQSSTPTQVLLCTSQGYQWVSIEEQGSSESKQSVYHCAFCLFNTDVDLPIVNSVSDWSGPILAHQFLRQPNAHHLLSTDRVYRHPNRAPPYTC</sequence>
<gene>
    <name evidence="2" type="ORF">GCM10008090_33540</name>
</gene>
<dbReference type="Pfam" id="PF11162">
    <property type="entry name" value="DUF2946"/>
    <property type="match status" value="1"/>
</dbReference>
<name>A0A918VT72_9GAMM</name>
<reference evidence="2" key="1">
    <citation type="journal article" date="2014" name="Int. J. Syst. Evol. Microbiol.">
        <title>Complete genome sequence of Corynebacterium casei LMG S-19264T (=DSM 44701T), isolated from a smear-ripened cheese.</title>
        <authorList>
            <consortium name="US DOE Joint Genome Institute (JGI-PGF)"/>
            <person name="Walter F."/>
            <person name="Albersmeier A."/>
            <person name="Kalinowski J."/>
            <person name="Ruckert C."/>
        </authorList>
    </citation>
    <scope>NUCLEOTIDE SEQUENCE</scope>
    <source>
        <strain evidence="2">KCTC 12711</strain>
    </source>
</reference>
<keyword evidence="1" id="KW-0732">Signal</keyword>
<accession>A0A918VT72</accession>
<protein>
    <recommendedName>
        <fullName evidence="4">DUF2946 domain-containing protein</fullName>
    </recommendedName>
</protein>
<dbReference type="InterPro" id="IPR021333">
    <property type="entry name" value="DUF2946"/>
</dbReference>
<keyword evidence="3" id="KW-1185">Reference proteome</keyword>
<evidence type="ECO:0000313" key="3">
    <source>
        <dbReference type="Proteomes" id="UP000614811"/>
    </source>
</evidence>
<proteinExistence type="predicted"/>
<dbReference type="Proteomes" id="UP000614811">
    <property type="component" value="Unassembled WGS sequence"/>
</dbReference>
<dbReference type="EMBL" id="BMXA01000009">
    <property type="protein sequence ID" value="GHA20903.1"/>
    <property type="molecule type" value="Genomic_DNA"/>
</dbReference>
<dbReference type="AlphaFoldDB" id="A0A918VT72"/>
<evidence type="ECO:0000256" key="1">
    <source>
        <dbReference type="SAM" id="SignalP"/>
    </source>
</evidence>
<organism evidence="2 3">
    <name type="scientific">Arenicella chitinivorans</name>
    <dbReference type="NCBI Taxonomy" id="1329800"/>
    <lineage>
        <taxon>Bacteria</taxon>
        <taxon>Pseudomonadati</taxon>
        <taxon>Pseudomonadota</taxon>
        <taxon>Gammaproteobacteria</taxon>
        <taxon>Arenicellales</taxon>
        <taxon>Arenicellaceae</taxon>
        <taxon>Arenicella</taxon>
    </lineage>
</organism>